<organism evidence="1">
    <name type="scientific">bioreactor metagenome</name>
    <dbReference type="NCBI Taxonomy" id="1076179"/>
    <lineage>
        <taxon>unclassified sequences</taxon>
        <taxon>metagenomes</taxon>
        <taxon>ecological metagenomes</taxon>
    </lineage>
</organism>
<proteinExistence type="predicted"/>
<sequence>MIHFSAIDTLMIVKQPAANDIFLKLVYAFVHHRMTFRIFFIESFVYSVRYCENFYIPDFFIICIESDTHIIYGKVFNIVIHIVINFAGRIIEFRLADFSDYHVDETDQFFDLFMSEHNRVIHVFVGDFLCSGFDHNDLFFTCRDGQLKRGFFLLSRGRVYNEFSVDKPDHSPAYRSVPWNIGNRQCYGSADHAGYLR</sequence>
<accession>A0A645CBK8</accession>
<gene>
    <name evidence="1" type="ORF">SDC9_121301</name>
</gene>
<protein>
    <submittedName>
        <fullName evidence="1">Uncharacterized protein</fullName>
    </submittedName>
</protein>
<dbReference type="EMBL" id="VSSQ01025881">
    <property type="protein sequence ID" value="MPM74314.1"/>
    <property type="molecule type" value="Genomic_DNA"/>
</dbReference>
<name>A0A645CBK8_9ZZZZ</name>
<comment type="caution">
    <text evidence="1">The sequence shown here is derived from an EMBL/GenBank/DDBJ whole genome shotgun (WGS) entry which is preliminary data.</text>
</comment>
<reference evidence="1" key="1">
    <citation type="submission" date="2019-08" db="EMBL/GenBank/DDBJ databases">
        <authorList>
            <person name="Kucharzyk K."/>
            <person name="Murdoch R.W."/>
            <person name="Higgins S."/>
            <person name="Loffler F."/>
        </authorList>
    </citation>
    <scope>NUCLEOTIDE SEQUENCE</scope>
</reference>
<evidence type="ECO:0000313" key="1">
    <source>
        <dbReference type="EMBL" id="MPM74314.1"/>
    </source>
</evidence>
<dbReference type="AlphaFoldDB" id="A0A645CBK8"/>